<proteinExistence type="predicted"/>
<comment type="caution">
    <text evidence="3">The sequence shown here is derived from an EMBL/GenBank/DDBJ whole genome shotgun (WGS) entry which is preliminary data.</text>
</comment>
<feature type="chain" id="PRO_5043195236" description="Bacterial Ig-like domain-containing protein" evidence="1">
    <location>
        <begin position="24"/>
        <end position="142"/>
    </location>
</feature>
<dbReference type="EMBL" id="SCFR01000009">
    <property type="protein sequence ID" value="TFF66546.1"/>
    <property type="molecule type" value="Genomic_DNA"/>
</dbReference>
<reference evidence="3 4" key="1">
    <citation type="submission" date="2019-01" db="EMBL/GenBank/DDBJ databases">
        <title>Draft Genome Sequences of Helcococcus ovis Strains Isolated from the Uterus and Vagina of Dairy Cows with Metritis.</title>
        <authorList>
            <person name="Cunha F."/>
            <person name="Jeon S.J."/>
            <person name="Kutzer P."/>
            <person name="Galvao K.N."/>
        </authorList>
    </citation>
    <scope>NUCLEOTIDE SEQUENCE [LARGE SCALE GENOMIC DNA]</scope>
    <source>
        <strain evidence="3 4">KG-37</strain>
    </source>
</reference>
<protein>
    <recommendedName>
        <fullName evidence="2">Bacterial Ig-like domain-containing protein</fullName>
    </recommendedName>
</protein>
<dbReference type="AlphaFoldDB" id="A0A4R9C3Y1"/>
<evidence type="ECO:0000313" key="4">
    <source>
        <dbReference type="Proteomes" id="UP000297454"/>
    </source>
</evidence>
<dbReference type="RefSeq" id="WP_134711132.1">
    <property type="nucleotide sequence ID" value="NZ_CP119081.1"/>
</dbReference>
<dbReference type="Pfam" id="PF20251">
    <property type="entry name" value="Big_14"/>
    <property type="match status" value="1"/>
</dbReference>
<accession>A0A4R9C3Y1</accession>
<feature type="domain" description="Bacterial Ig-like" evidence="2">
    <location>
        <begin position="42"/>
        <end position="131"/>
    </location>
</feature>
<gene>
    <name evidence="3" type="ORF">EQF91_03585</name>
</gene>
<organism evidence="3 4">
    <name type="scientific">Helcococcus ovis</name>
    <dbReference type="NCBI Taxonomy" id="72026"/>
    <lineage>
        <taxon>Bacteria</taxon>
        <taxon>Bacillati</taxon>
        <taxon>Bacillota</taxon>
        <taxon>Tissierellia</taxon>
        <taxon>Tissierellales</taxon>
        <taxon>Peptoniphilaceae</taxon>
        <taxon>Helcococcus</taxon>
    </lineage>
</organism>
<dbReference type="InterPro" id="IPR046878">
    <property type="entry name" value="Big_14"/>
</dbReference>
<keyword evidence="4" id="KW-1185">Reference proteome</keyword>
<keyword evidence="1" id="KW-0732">Signal</keyword>
<sequence length="142" mass="17046">MKTLKRLFSIGFAVILVSCSTNNQLNDFLPEDTSKKVTAIVKELKNNTIIYELRNNKDLNYTFSDFYIIYKLNNERNWEELSVNQNFKNILFKLKPSEFKEFELNLPENFTKNYKGIFRIRKPFVYDEKNEMENADMIFEIK</sequence>
<dbReference type="Proteomes" id="UP000297454">
    <property type="component" value="Unassembled WGS sequence"/>
</dbReference>
<evidence type="ECO:0000256" key="1">
    <source>
        <dbReference type="SAM" id="SignalP"/>
    </source>
</evidence>
<name>A0A4R9C3Y1_9FIRM</name>
<feature type="signal peptide" evidence="1">
    <location>
        <begin position="1"/>
        <end position="23"/>
    </location>
</feature>
<dbReference type="GeneID" id="97031183"/>
<evidence type="ECO:0000259" key="2">
    <source>
        <dbReference type="Pfam" id="PF20251"/>
    </source>
</evidence>
<dbReference type="PROSITE" id="PS51257">
    <property type="entry name" value="PROKAR_LIPOPROTEIN"/>
    <property type="match status" value="1"/>
</dbReference>
<evidence type="ECO:0000313" key="3">
    <source>
        <dbReference type="EMBL" id="TFF66546.1"/>
    </source>
</evidence>